<evidence type="ECO:0000256" key="9">
    <source>
        <dbReference type="SAM" id="Coils"/>
    </source>
</evidence>
<dbReference type="GO" id="GO:0006606">
    <property type="term" value="P:protein import into nucleus"/>
    <property type="evidence" value="ECO:0007669"/>
    <property type="project" value="TreeGrafter"/>
</dbReference>
<dbReference type="PANTHER" id="PTHR12084">
    <property type="entry name" value="NUCLEAR PORE GLYCOPROTEIN P62-RELATED"/>
    <property type="match status" value="1"/>
</dbReference>
<dbReference type="Proteomes" id="UP001445076">
    <property type="component" value="Unassembled WGS sequence"/>
</dbReference>
<evidence type="ECO:0000256" key="8">
    <source>
        <dbReference type="ARBA" id="ARBA00023242"/>
    </source>
</evidence>
<dbReference type="Pfam" id="PF05064">
    <property type="entry name" value="Nsp1_C"/>
    <property type="match status" value="1"/>
</dbReference>
<gene>
    <name evidence="12" type="ORF">OTU49_013276</name>
</gene>
<evidence type="ECO:0000313" key="13">
    <source>
        <dbReference type="Proteomes" id="UP001445076"/>
    </source>
</evidence>
<evidence type="ECO:0000256" key="7">
    <source>
        <dbReference type="ARBA" id="ARBA00023132"/>
    </source>
</evidence>
<evidence type="ECO:0000313" key="12">
    <source>
        <dbReference type="EMBL" id="KAK8720498.1"/>
    </source>
</evidence>
<feature type="compositionally biased region" description="Polar residues" evidence="10">
    <location>
        <begin position="1"/>
        <end position="32"/>
    </location>
</feature>
<dbReference type="EMBL" id="JARKIK010000368">
    <property type="protein sequence ID" value="KAK8720498.1"/>
    <property type="molecule type" value="Genomic_DNA"/>
</dbReference>
<keyword evidence="8" id="KW-0539">Nucleus</keyword>
<evidence type="ECO:0000259" key="11">
    <source>
        <dbReference type="Pfam" id="PF05064"/>
    </source>
</evidence>
<feature type="non-terminal residue" evidence="12">
    <location>
        <position position="1"/>
    </location>
</feature>
<dbReference type="InterPro" id="IPR026010">
    <property type="entry name" value="NSP1/NUP62"/>
</dbReference>
<comment type="caution">
    <text evidence="12">The sequence shown here is derived from an EMBL/GenBank/DDBJ whole genome shotgun (WGS) entry which is preliminary data.</text>
</comment>
<keyword evidence="9" id="KW-0175">Coiled coil</keyword>
<keyword evidence="7" id="KW-0906">Nuclear pore complex</keyword>
<dbReference type="GO" id="GO:0005543">
    <property type="term" value="F:phospholipid binding"/>
    <property type="evidence" value="ECO:0007669"/>
    <property type="project" value="TreeGrafter"/>
</dbReference>
<evidence type="ECO:0000256" key="4">
    <source>
        <dbReference type="ARBA" id="ARBA00022816"/>
    </source>
</evidence>
<proteinExistence type="inferred from homology"/>
<feature type="region of interest" description="Disordered" evidence="10">
    <location>
        <begin position="1"/>
        <end position="50"/>
    </location>
</feature>
<dbReference type="AlphaFoldDB" id="A0AAW0VU45"/>
<keyword evidence="13" id="KW-1185">Reference proteome</keyword>
<dbReference type="InterPro" id="IPR007758">
    <property type="entry name" value="Nucleoporin_NSP1_C"/>
</dbReference>
<reference evidence="12 13" key="1">
    <citation type="journal article" date="2024" name="BMC Genomics">
        <title>Genome assembly of redclaw crayfish (Cherax quadricarinatus) provides insights into its immune adaptation and hypoxia tolerance.</title>
        <authorList>
            <person name="Liu Z."/>
            <person name="Zheng J."/>
            <person name="Li H."/>
            <person name="Fang K."/>
            <person name="Wang S."/>
            <person name="He J."/>
            <person name="Zhou D."/>
            <person name="Weng S."/>
            <person name="Chi M."/>
            <person name="Gu Z."/>
            <person name="He J."/>
            <person name="Li F."/>
            <person name="Wang M."/>
        </authorList>
    </citation>
    <scope>NUCLEOTIDE SEQUENCE [LARGE SCALE GENOMIC DNA]</scope>
    <source>
        <strain evidence="12">ZL_2023a</strain>
    </source>
</reference>
<keyword evidence="3" id="KW-0813">Transport</keyword>
<sequence length="328" mass="34324">FSSGFSLTGGTPAVTTGLSLGTPATSPFTFQAKTPGGGSNEATKTTASTTTQPILAFPVAKTTTGPAAATTTAAASVGSTGLSSLFPTQTSTPATTTSVLGSSAIAATAASSTPATTPALATLSTVTSTSNAAVAATTAVGAVPTLSVAGLEDKVNKWVSELREQEERLMRQAAHVNAWDQLLQQGHDQVQQLRDTLNKVKTDQTRLQAELDFIQGQQQELEQLIEPLEVAAATSTPAQHQGDRQRENMHHVAQSLDSQLRQMTDDLCKIIEHLNTSNAGSQASDPVNTVARVLSAHMDTLKWVDQNTALLTQKIDDLSRMADSKSRD</sequence>
<dbReference type="GO" id="GO:0044613">
    <property type="term" value="C:nuclear pore central transport channel"/>
    <property type="evidence" value="ECO:0007669"/>
    <property type="project" value="TreeGrafter"/>
</dbReference>
<dbReference type="PANTHER" id="PTHR12084:SF0">
    <property type="entry name" value="NUCLEAR PORE GLYCOPROTEIN P62"/>
    <property type="match status" value="1"/>
</dbReference>
<keyword evidence="5" id="KW-0653">Protein transport</keyword>
<feature type="domain" description="Nucleoporin NSP1-like C-terminal" evidence="11">
    <location>
        <begin position="142"/>
        <end position="239"/>
    </location>
</feature>
<keyword evidence="6" id="KW-0811">Translocation</keyword>
<protein>
    <recommendedName>
        <fullName evidence="11">Nucleoporin NSP1-like C-terminal domain-containing protein</fullName>
    </recommendedName>
</protein>
<dbReference type="GO" id="GO:0006405">
    <property type="term" value="P:RNA export from nucleus"/>
    <property type="evidence" value="ECO:0007669"/>
    <property type="project" value="TreeGrafter"/>
</dbReference>
<evidence type="ECO:0000256" key="2">
    <source>
        <dbReference type="ARBA" id="ARBA00005911"/>
    </source>
</evidence>
<comment type="similarity">
    <text evidence="2">Belongs to the nucleoporin NSP1/NUP62 family.</text>
</comment>
<evidence type="ECO:0000256" key="5">
    <source>
        <dbReference type="ARBA" id="ARBA00022927"/>
    </source>
</evidence>
<dbReference type="Gene3D" id="1.20.5.170">
    <property type="match status" value="1"/>
</dbReference>
<name>A0AAW0VU45_CHEQU</name>
<evidence type="ECO:0000256" key="1">
    <source>
        <dbReference type="ARBA" id="ARBA00004567"/>
    </source>
</evidence>
<dbReference type="GO" id="GO:0051028">
    <property type="term" value="P:mRNA transport"/>
    <property type="evidence" value="ECO:0007669"/>
    <property type="project" value="UniProtKB-KW"/>
</dbReference>
<feature type="coiled-coil region" evidence="9">
    <location>
        <begin position="148"/>
        <end position="224"/>
    </location>
</feature>
<dbReference type="GO" id="GO:0017056">
    <property type="term" value="F:structural constituent of nuclear pore"/>
    <property type="evidence" value="ECO:0007669"/>
    <property type="project" value="InterPro"/>
</dbReference>
<comment type="subcellular location">
    <subcellularLocation>
        <location evidence="1">Nucleus</location>
        <location evidence="1">Nuclear pore complex</location>
    </subcellularLocation>
</comment>
<accession>A0AAW0VU45</accession>
<evidence type="ECO:0000256" key="3">
    <source>
        <dbReference type="ARBA" id="ARBA00022448"/>
    </source>
</evidence>
<evidence type="ECO:0000256" key="10">
    <source>
        <dbReference type="SAM" id="MobiDB-lite"/>
    </source>
</evidence>
<keyword evidence="4" id="KW-0509">mRNA transport</keyword>
<organism evidence="12 13">
    <name type="scientific">Cherax quadricarinatus</name>
    <name type="common">Australian red claw crayfish</name>
    <dbReference type="NCBI Taxonomy" id="27406"/>
    <lineage>
        <taxon>Eukaryota</taxon>
        <taxon>Metazoa</taxon>
        <taxon>Ecdysozoa</taxon>
        <taxon>Arthropoda</taxon>
        <taxon>Crustacea</taxon>
        <taxon>Multicrustacea</taxon>
        <taxon>Malacostraca</taxon>
        <taxon>Eumalacostraca</taxon>
        <taxon>Eucarida</taxon>
        <taxon>Decapoda</taxon>
        <taxon>Pleocyemata</taxon>
        <taxon>Astacidea</taxon>
        <taxon>Parastacoidea</taxon>
        <taxon>Parastacidae</taxon>
        <taxon>Cherax</taxon>
    </lineage>
</organism>
<evidence type="ECO:0000256" key="6">
    <source>
        <dbReference type="ARBA" id="ARBA00023010"/>
    </source>
</evidence>